<keyword evidence="3" id="KW-0597">Phosphoprotein</keyword>
<dbReference type="SUPFAM" id="SSF48726">
    <property type="entry name" value="Immunoglobulin"/>
    <property type="match status" value="3"/>
</dbReference>
<dbReference type="SMART" id="SM00407">
    <property type="entry name" value="IGc1"/>
    <property type="match status" value="2"/>
</dbReference>
<keyword evidence="5" id="KW-0805">Transcription regulation</keyword>
<feature type="region of interest" description="Disordered" evidence="15">
    <location>
        <begin position="1"/>
        <end position="25"/>
    </location>
</feature>
<evidence type="ECO:0000256" key="7">
    <source>
        <dbReference type="ARBA" id="ARBA00023157"/>
    </source>
</evidence>
<evidence type="ECO:0000256" key="3">
    <source>
        <dbReference type="ARBA" id="ARBA00022553"/>
    </source>
</evidence>
<comment type="function">
    <text evidence="10">Transcription factor that is necessary for cell cycle progression from G1 to S phase.</text>
</comment>
<dbReference type="STRING" id="8469.M7BQ76"/>
<dbReference type="Gene3D" id="1.10.30.10">
    <property type="entry name" value="High mobility group box domain"/>
    <property type="match status" value="1"/>
</dbReference>
<evidence type="ECO:0000256" key="13">
    <source>
        <dbReference type="ARBA" id="ARBA00082897"/>
    </source>
</evidence>
<dbReference type="PROSITE" id="PS50835">
    <property type="entry name" value="IG_LIKE"/>
    <property type="match status" value="3"/>
</dbReference>
<feature type="region of interest" description="Disordered" evidence="15">
    <location>
        <begin position="503"/>
        <end position="561"/>
    </location>
</feature>
<evidence type="ECO:0000256" key="10">
    <source>
        <dbReference type="ARBA" id="ARBA00056859"/>
    </source>
</evidence>
<proteinExistence type="predicted"/>
<keyword evidence="8" id="KW-0804">Transcription</keyword>
<dbReference type="SMART" id="SM00409">
    <property type="entry name" value="IG"/>
    <property type="match status" value="3"/>
</dbReference>
<keyword evidence="9 14" id="KW-0539">Nucleus</keyword>
<dbReference type="SMART" id="SM00398">
    <property type="entry name" value="HMG"/>
    <property type="match status" value="1"/>
</dbReference>
<dbReference type="PROSITE" id="PS50118">
    <property type="entry name" value="HMG_BOX_2"/>
    <property type="match status" value="1"/>
</dbReference>
<evidence type="ECO:0000256" key="12">
    <source>
        <dbReference type="ARBA" id="ARBA00082639"/>
    </source>
</evidence>
<feature type="domain" description="HMG box" evidence="16">
    <location>
        <begin position="80"/>
        <end position="148"/>
    </location>
</feature>
<feature type="compositionally biased region" description="Acidic residues" evidence="15">
    <location>
        <begin position="66"/>
        <end position="75"/>
    </location>
</feature>
<dbReference type="InterPro" id="IPR049523">
    <property type="entry name" value="BBX_HMG-box"/>
</dbReference>
<evidence type="ECO:0000256" key="11">
    <source>
        <dbReference type="ARBA" id="ARBA00073049"/>
    </source>
</evidence>
<dbReference type="PANTHER" id="PTHR13059:SF10">
    <property type="entry name" value="HMG BOX TRANSCRIPTION FACTOR BBX"/>
    <property type="match status" value="1"/>
</dbReference>
<dbReference type="Gene3D" id="2.60.40.10">
    <property type="entry name" value="Immunoglobulins"/>
    <property type="match status" value="3"/>
</dbReference>
<feature type="compositionally biased region" description="Basic residues" evidence="15">
    <location>
        <begin position="453"/>
        <end position="463"/>
    </location>
</feature>
<evidence type="ECO:0000256" key="5">
    <source>
        <dbReference type="ARBA" id="ARBA00023015"/>
    </source>
</evidence>
<dbReference type="Pfam" id="PF09667">
    <property type="entry name" value="DUF2028"/>
    <property type="match status" value="1"/>
</dbReference>
<dbReference type="CDD" id="cd21989">
    <property type="entry name" value="HMG-box_HBP2"/>
    <property type="match status" value="1"/>
</dbReference>
<feature type="compositionally biased region" description="Polar residues" evidence="15">
    <location>
        <begin position="870"/>
        <end position="892"/>
    </location>
</feature>
<keyword evidence="2" id="KW-1017">Isopeptide bond</keyword>
<feature type="domain" description="Ig-like" evidence="17">
    <location>
        <begin position="1368"/>
        <end position="1464"/>
    </location>
</feature>
<evidence type="ECO:0000313" key="19">
    <source>
        <dbReference type="Proteomes" id="UP000031443"/>
    </source>
</evidence>
<dbReference type="InterPro" id="IPR019102">
    <property type="entry name" value="TF_HMG_box_BBX_DUF2028"/>
</dbReference>
<evidence type="ECO:0000256" key="8">
    <source>
        <dbReference type="ARBA" id="ARBA00023163"/>
    </source>
</evidence>
<organism evidence="18 19">
    <name type="scientific">Chelonia mydas</name>
    <name type="common">Green sea-turtle</name>
    <name type="synonym">Chelonia agassizi</name>
    <dbReference type="NCBI Taxonomy" id="8469"/>
    <lineage>
        <taxon>Eukaryota</taxon>
        <taxon>Metazoa</taxon>
        <taxon>Chordata</taxon>
        <taxon>Craniata</taxon>
        <taxon>Vertebrata</taxon>
        <taxon>Euteleostomi</taxon>
        <taxon>Archelosauria</taxon>
        <taxon>Testudinata</taxon>
        <taxon>Testudines</taxon>
        <taxon>Cryptodira</taxon>
        <taxon>Durocryptodira</taxon>
        <taxon>Americhelydia</taxon>
        <taxon>Chelonioidea</taxon>
        <taxon>Cheloniidae</taxon>
        <taxon>Chelonia</taxon>
    </lineage>
</organism>
<dbReference type="FunFam" id="1.10.30.10:FF:000014">
    <property type="entry name" value="HMG box transcription factor BBX"/>
    <property type="match status" value="1"/>
</dbReference>
<dbReference type="FunFam" id="2.60.40.10:FF:000283">
    <property type="entry name" value="Immunoglobulin kappa constant"/>
    <property type="match status" value="1"/>
</dbReference>
<feature type="compositionally biased region" description="Basic and acidic residues" evidence="15">
    <location>
        <begin position="503"/>
        <end position="512"/>
    </location>
</feature>
<protein>
    <recommendedName>
        <fullName evidence="11">HMG box transcription factor BBX</fullName>
    </recommendedName>
    <alternativeName>
        <fullName evidence="13">Bobby sox homolog</fullName>
    </alternativeName>
    <alternativeName>
        <fullName evidence="12">HMG box-containing protein 2</fullName>
    </alternativeName>
</protein>
<evidence type="ECO:0000256" key="15">
    <source>
        <dbReference type="SAM" id="MobiDB-lite"/>
    </source>
</evidence>
<feature type="compositionally biased region" description="Basic and acidic residues" evidence="15">
    <location>
        <begin position="540"/>
        <end position="556"/>
    </location>
</feature>
<dbReference type="Pfam" id="PF07654">
    <property type="entry name" value="C1-set"/>
    <property type="match status" value="2"/>
</dbReference>
<feature type="domain" description="Ig-like" evidence="17">
    <location>
        <begin position="1154"/>
        <end position="1253"/>
    </location>
</feature>
<evidence type="ECO:0000256" key="9">
    <source>
        <dbReference type="ARBA" id="ARBA00023242"/>
    </source>
</evidence>
<feature type="region of interest" description="Disordered" evidence="15">
    <location>
        <begin position="804"/>
        <end position="901"/>
    </location>
</feature>
<evidence type="ECO:0000256" key="1">
    <source>
        <dbReference type="ARBA" id="ARBA00004123"/>
    </source>
</evidence>
<feature type="DNA-binding region" description="HMG box" evidence="14">
    <location>
        <begin position="80"/>
        <end position="148"/>
    </location>
</feature>
<feature type="region of interest" description="Disordered" evidence="15">
    <location>
        <begin position="574"/>
        <end position="599"/>
    </location>
</feature>
<comment type="subcellular location">
    <subcellularLocation>
        <location evidence="1">Nucleus</location>
    </subcellularLocation>
</comment>
<dbReference type="InterPro" id="IPR013783">
    <property type="entry name" value="Ig-like_fold"/>
</dbReference>
<evidence type="ECO:0000256" key="14">
    <source>
        <dbReference type="PROSITE-ProRule" id="PRU00267"/>
    </source>
</evidence>
<feature type="domain" description="Ig-like" evidence="17">
    <location>
        <begin position="1264"/>
        <end position="1360"/>
    </location>
</feature>
<keyword evidence="19" id="KW-1185">Reference proteome</keyword>
<dbReference type="EMBL" id="KB521139">
    <property type="protein sequence ID" value="EMP37845.1"/>
    <property type="molecule type" value="Genomic_DNA"/>
</dbReference>
<evidence type="ECO:0000256" key="6">
    <source>
        <dbReference type="ARBA" id="ARBA00023125"/>
    </source>
</evidence>
<dbReference type="PANTHER" id="PTHR13059">
    <property type="entry name" value="HMG-BOX TRANSCRIPTION FACTOR BBX"/>
    <property type="match status" value="1"/>
</dbReference>
<dbReference type="eggNOG" id="KOG2746">
    <property type="taxonomic scope" value="Eukaryota"/>
</dbReference>
<evidence type="ECO:0000256" key="4">
    <source>
        <dbReference type="ARBA" id="ARBA00022843"/>
    </source>
</evidence>
<gene>
    <name evidence="18" type="ORF">UY3_04910</name>
</gene>
<dbReference type="InterPro" id="IPR003597">
    <property type="entry name" value="Ig_C1-set"/>
</dbReference>
<dbReference type="InterPro" id="IPR036910">
    <property type="entry name" value="HMG_box_dom_sf"/>
</dbReference>
<dbReference type="InterPro" id="IPR007110">
    <property type="entry name" value="Ig-like_dom"/>
</dbReference>
<dbReference type="Pfam" id="PF00505">
    <property type="entry name" value="HMG_box"/>
    <property type="match status" value="1"/>
</dbReference>
<sequence length="1506" mass="166682">MKGSNRNKDHSTEGEGTGKRPKRKCLQWHPLLAKKILDFSEEEEEEEEEEDIDKVQLLGTEGLEHDADETEDDESSEQRARRPMNAFLLFCKRHRSLVRQEHPRLDNRGATKILADWWAVLDPKEKQKYTDMAKEYKDAFMKANPGYKWCPTTNKPVKTQSSTVTNRKKLWAFPPESAKDLPSPKKVAKTEEMPQLNFGMADPTQMGGLSMLLLAGEHALTAQEVSSSTCQSDASNSTEACRKSPLFQFAELSSSPSQPDAPAAAKQTEESALFQFAEISSNTSQLGSPEPVKHCGKSALFQLAEISSSTSHSGPPDLTKQCGTSALFQLAEMCLASEAVKVKEPGKVKVETSVDVKAEAPEEVKVKELEKVNLKDSQEVKVEESEMVKNQNDEKTKTEESEKVTKCSHFTDPAADSSTLEINDSTSAKDHTCHSQELSLADFNTLGLSKPEKIKKKKKKNKLDRHTNEKSTPKKACKKRQSSESDIESVIYTIEAVAKGDWGAERLGEIPRKKVRPASNMKGSVLDTKSPKKKVKSKEKRASKDKSSETTKESKPPDFLSITANMEAPCEVPDNVKAEPLTPTEDVVPQSLPGQVKTADSDCNKKIETCGSRKSERSCKGALYKTLVSEGMLTSLRANVDRGKRSSGKGNSSDHEGCWNEENWAFSQSGMSGSKKLKKTKPKEEFVLGLAKLEEEFEKKFNSLPQYSPITFDRKSVSVPRKKKKVGSCPAEQPKSNKGSFQSQKKNLFHKIVNKYKHKKEKLNVPEKGRMCGPMDAAFKISSSRHGTLTYLQWNTAILAEDKTPGEPARKNKTSVSVPNTPEPALLHEPLVGSQKRKARKTKITHLVRTADGRVSPAGGAQEEKPKELPQSSLQKASSAETDCNDECSGSTEAEDTHSITPGMPTVSAFFSLAALAEVAAMENVHRSHTDDSGQFSSFHTLVYTLLKDVTIYTDQDSLILLDLVRVRHITALPTHPSPILTTSRAGDAPMLVARFSPEYGFGELPFESDISYSKEEQEPIPPVPTSPHSGHQPRFHGNLFEFEAQWIEQHYPSLSKSADSRLTQSVLPCRDSSSVCETIFHSLRGTQIVSGDLRFASGAHPCKSPNSPEMKDLSWNPFLYHLLTEHKLTVSSHVGFSFDDGSMIQTTSIVLSPKMVSALQGETVRAVCAQNIEETEGLAITLRRHSSSAELCYIQLGNFTIWSRNCTDRINLEYNKPTKEGYVVMERVSVKDSGVYSCTLDKTIPPPVRTLSQSHICLTVSAPPVVEVSLASSSPIDKETTLTCSAWDFYPGDIQLSWNKDSQLFTNSTRNDSLFRNSNGSYSYRSNLVVSEDDWNEFAQFSCQVNHSTLKMPVVKNLTLTQSGKAPPVVEVSLASSSPIDKETTLTCSAWDFYPGDIQLSWSKDSQLFTNSTRNDSLFHNSNGSYSYRSNLVVSKDDWNEFAQFSCQVNHSTLKMPVVKKLTLTQSGKDGCVISGDNLFIQCSSRTQSCNVLSTLVLIPQSLHA</sequence>
<feature type="region of interest" description="Disordered" evidence="15">
    <location>
        <begin position="37"/>
        <end position="80"/>
    </location>
</feature>
<feature type="compositionally biased region" description="Polar residues" evidence="15">
    <location>
        <begin position="416"/>
        <end position="426"/>
    </location>
</feature>
<keyword evidence="6 14" id="KW-0238">DNA-binding</keyword>
<feature type="compositionally biased region" description="Basic and acidic residues" evidence="15">
    <location>
        <begin position="380"/>
        <end position="405"/>
    </location>
</feature>
<dbReference type="InterPro" id="IPR003006">
    <property type="entry name" value="Ig/MHC_CS"/>
</dbReference>
<dbReference type="CDD" id="cd00098">
    <property type="entry name" value="IgC1"/>
    <property type="match status" value="2"/>
</dbReference>
<accession>M7BQ76</accession>
<dbReference type="GO" id="GO:0000981">
    <property type="term" value="F:DNA-binding transcription factor activity, RNA polymerase II-specific"/>
    <property type="evidence" value="ECO:0007669"/>
    <property type="project" value="TreeGrafter"/>
</dbReference>
<feature type="region of interest" description="Disordered" evidence="15">
    <location>
        <begin position="716"/>
        <end position="742"/>
    </location>
</feature>
<dbReference type="InterPro" id="IPR036179">
    <property type="entry name" value="Ig-like_dom_sf"/>
</dbReference>
<dbReference type="InterPro" id="IPR009071">
    <property type="entry name" value="HMG_box_dom"/>
</dbReference>
<dbReference type="SUPFAM" id="SSF47095">
    <property type="entry name" value="HMG-box"/>
    <property type="match status" value="1"/>
</dbReference>
<evidence type="ECO:0000259" key="17">
    <source>
        <dbReference type="PROSITE" id="PS50835"/>
    </source>
</evidence>
<dbReference type="InterPro" id="IPR052412">
    <property type="entry name" value="CC-Dev_Transcription_Reg"/>
</dbReference>
<feature type="region of interest" description="Disordered" evidence="15">
    <location>
        <begin position="380"/>
        <end position="489"/>
    </location>
</feature>
<evidence type="ECO:0000313" key="18">
    <source>
        <dbReference type="EMBL" id="EMP37845.1"/>
    </source>
</evidence>
<reference evidence="19" key="1">
    <citation type="journal article" date="2013" name="Nat. Genet.">
        <title>The draft genomes of soft-shell turtle and green sea turtle yield insights into the development and evolution of the turtle-specific body plan.</title>
        <authorList>
            <person name="Wang Z."/>
            <person name="Pascual-Anaya J."/>
            <person name="Zadissa A."/>
            <person name="Li W."/>
            <person name="Niimura Y."/>
            <person name="Huang Z."/>
            <person name="Li C."/>
            <person name="White S."/>
            <person name="Xiong Z."/>
            <person name="Fang D."/>
            <person name="Wang B."/>
            <person name="Ming Y."/>
            <person name="Chen Y."/>
            <person name="Zheng Y."/>
            <person name="Kuraku S."/>
            <person name="Pignatelli M."/>
            <person name="Herrero J."/>
            <person name="Beal K."/>
            <person name="Nozawa M."/>
            <person name="Li Q."/>
            <person name="Wang J."/>
            <person name="Zhang H."/>
            <person name="Yu L."/>
            <person name="Shigenobu S."/>
            <person name="Wang J."/>
            <person name="Liu J."/>
            <person name="Flicek P."/>
            <person name="Searle S."/>
            <person name="Wang J."/>
            <person name="Kuratani S."/>
            <person name="Yin Y."/>
            <person name="Aken B."/>
            <person name="Zhang G."/>
            <person name="Irie N."/>
        </authorList>
    </citation>
    <scope>NUCLEOTIDE SEQUENCE [LARGE SCALE GENOMIC DNA]</scope>
</reference>
<keyword evidence="7" id="KW-1015">Disulfide bond</keyword>
<dbReference type="GO" id="GO:0000977">
    <property type="term" value="F:RNA polymerase II transcription regulatory region sequence-specific DNA binding"/>
    <property type="evidence" value="ECO:0007669"/>
    <property type="project" value="TreeGrafter"/>
</dbReference>
<evidence type="ECO:0000259" key="16">
    <source>
        <dbReference type="PROSITE" id="PS50118"/>
    </source>
</evidence>
<dbReference type="InterPro" id="IPR003599">
    <property type="entry name" value="Ig_sub"/>
</dbReference>
<feature type="compositionally biased region" description="Basic and acidic residues" evidence="15">
    <location>
        <begin position="1"/>
        <end position="18"/>
    </location>
</feature>
<feature type="compositionally biased region" description="Basic residues" evidence="15">
    <location>
        <begin position="835"/>
        <end position="846"/>
    </location>
</feature>
<dbReference type="PROSITE" id="PS00290">
    <property type="entry name" value="IG_MHC"/>
    <property type="match status" value="2"/>
</dbReference>
<dbReference type="GO" id="GO:0005634">
    <property type="term" value="C:nucleus"/>
    <property type="evidence" value="ECO:0007669"/>
    <property type="project" value="UniProtKB-SubCell"/>
</dbReference>
<name>M7BQ76_CHEMY</name>
<dbReference type="Proteomes" id="UP000031443">
    <property type="component" value="Unassembled WGS sequence"/>
</dbReference>
<keyword evidence="4" id="KW-0832">Ubl conjugation</keyword>
<feature type="compositionally biased region" description="Acidic residues" evidence="15">
    <location>
        <begin position="39"/>
        <end position="52"/>
    </location>
</feature>
<evidence type="ECO:0000256" key="2">
    <source>
        <dbReference type="ARBA" id="ARBA00022499"/>
    </source>
</evidence>